<dbReference type="EMBL" id="JBJIAA010000001">
    <property type="protein sequence ID" value="MFL0248789.1"/>
    <property type="molecule type" value="Genomic_DNA"/>
</dbReference>
<dbReference type="InterPro" id="IPR001345">
    <property type="entry name" value="PG/BPGM_mutase_AS"/>
</dbReference>
<organism evidence="2 3">
    <name type="scientific">Clostridium neuense</name>
    <dbReference type="NCBI Taxonomy" id="1728934"/>
    <lineage>
        <taxon>Bacteria</taxon>
        <taxon>Bacillati</taxon>
        <taxon>Bacillota</taxon>
        <taxon>Clostridia</taxon>
        <taxon>Eubacteriales</taxon>
        <taxon>Clostridiaceae</taxon>
        <taxon>Clostridium</taxon>
    </lineage>
</organism>
<dbReference type="Gene3D" id="3.40.50.1240">
    <property type="entry name" value="Phosphoglycerate mutase-like"/>
    <property type="match status" value="1"/>
</dbReference>
<dbReference type="SUPFAM" id="SSF53254">
    <property type="entry name" value="Phosphoglycerate mutase-like"/>
    <property type="match status" value="1"/>
</dbReference>
<evidence type="ECO:0000313" key="3">
    <source>
        <dbReference type="Proteomes" id="UP001623592"/>
    </source>
</evidence>
<comment type="caution">
    <text evidence="2">The sequence shown here is derived from an EMBL/GenBank/DDBJ whole genome shotgun (WGS) entry which is preliminary data.</text>
</comment>
<sequence>MSCERSNKVILYLMRHGQTIMNKAERVQGWCDGVLTEEGIEVARDAAVGLRDIEFKAVYSSDLGRTIKTARIVIKENRVNNKLKVKEVPDLREAYFGKYEGESEKIMARDMLRYLEVNSFEEAMKLPEFYKVYADTCAALDETGNAEDFNTLIKRVNRGILNICEDISSQGGGNVLLVVHGGMLMTFLKNLDNNLNIKMIENSSVSKVKYENGELEVLSVNDLSYREKGHELRKNNVIFMH</sequence>
<proteinExistence type="predicted"/>
<dbReference type="Pfam" id="PF00300">
    <property type="entry name" value="His_Phos_1"/>
    <property type="match status" value="1"/>
</dbReference>
<dbReference type="PROSITE" id="PS00175">
    <property type="entry name" value="PG_MUTASE"/>
    <property type="match status" value="1"/>
</dbReference>
<dbReference type="SMART" id="SM00855">
    <property type="entry name" value="PGAM"/>
    <property type="match status" value="1"/>
</dbReference>
<dbReference type="PANTHER" id="PTHR46517">
    <property type="entry name" value="FRUCTOSE-2,6-BISPHOSPHATASE TIGAR"/>
    <property type="match status" value="1"/>
</dbReference>
<gene>
    <name evidence="2" type="ORF">ACJDT4_00020</name>
</gene>
<accession>A0ABW8TCQ9</accession>
<keyword evidence="3" id="KW-1185">Reference proteome</keyword>
<dbReference type="InterPro" id="IPR051695">
    <property type="entry name" value="Phosphoglycerate_Mutase"/>
</dbReference>
<dbReference type="InterPro" id="IPR013078">
    <property type="entry name" value="His_Pase_superF_clade-1"/>
</dbReference>
<dbReference type="PANTHER" id="PTHR46517:SF1">
    <property type="entry name" value="FRUCTOSE-2,6-BISPHOSPHATASE TIGAR"/>
    <property type="match status" value="1"/>
</dbReference>
<name>A0ABW8TCQ9_9CLOT</name>
<dbReference type="InterPro" id="IPR029033">
    <property type="entry name" value="His_PPase_superfam"/>
</dbReference>
<keyword evidence="1" id="KW-0378">Hydrolase</keyword>
<dbReference type="RefSeq" id="WP_406785472.1">
    <property type="nucleotide sequence ID" value="NZ_JBJIAA010000001.1"/>
</dbReference>
<evidence type="ECO:0000256" key="1">
    <source>
        <dbReference type="ARBA" id="ARBA00022801"/>
    </source>
</evidence>
<dbReference type="CDD" id="cd07067">
    <property type="entry name" value="HP_PGM_like"/>
    <property type="match status" value="1"/>
</dbReference>
<reference evidence="2 3" key="1">
    <citation type="submission" date="2024-11" db="EMBL/GenBank/DDBJ databases">
        <authorList>
            <person name="Heng Y.C."/>
            <person name="Lim A.C.H."/>
            <person name="Lee J.K.Y."/>
            <person name="Kittelmann S."/>
        </authorList>
    </citation>
    <scope>NUCLEOTIDE SEQUENCE [LARGE SCALE GENOMIC DNA]</scope>
    <source>
        <strain evidence="2 3">WILCCON 0114</strain>
    </source>
</reference>
<dbReference type="Proteomes" id="UP001623592">
    <property type="component" value="Unassembled WGS sequence"/>
</dbReference>
<evidence type="ECO:0000313" key="2">
    <source>
        <dbReference type="EMBL" id="MFL0248789.1"/>
    </source>
</evidence>
<protein>
    <submittedName>
        <fullName evidence="2">Histidine phosphatase family protein</fullName>
    </submittedName>
</protein>